<dbReference type="AlphaFoldDB" id="A0A382AW96"/>
<dbReference type="InterPro" id="IPR016064">
    <property type="entry name" value="NAD/diacylglycerol_kinase_sf"/>
</dbReference>
<dbReference type="Pfam" id="PF00781">
    <property type="entry name" value="DAGK_cat"/>
    <property type="match status" value="1"/>
</dbReference>
<dbReference type="GO" id="GO:0004143">
    <property type="term" value="F:ATP-dependent diacylglycerol kinase activity"/>
    <property type="evidence" value="ECO:0007669"/>
    <property type="project" value="TreeGrafter"/>
</dbReference>
<dbReference type="GO" id="GO:0008654">
    <property type="term" value="P:phospholipid biosynthetic process"/>
    <property type="evidence" value="ECO:0007669"/>
    <property type="project" value="UniProtKB-KW"/>
</dbReference>
<dbReference type="InterPro" id="IPR045540">
    <property type="entry name" value="YegS/DAGK_C"/>
</dbReference>
<dbReference type="GO" id="GO:0005524">
    <property type="term" value="F:ATP binding"/>
    <property type="evidence" value="ECO:0007669"/>
    <property type="project" value="UniProtKB-KW"/>
</dbReference>
<dbReference type="NCBIfam" id="TIGR00147">
    <property type="entry name" value="YegS/Rv2252/BmrU family lipid kinase"/>
    <property type="match status" value="1"/>
</dbReference>
<dbReference type="PROSITE" id="PS50146">
    <property type="entry name" value="DAGK"/>
    <property type="match status" value="1"/>
</dbReference>
<organism evidence="13">
    <name type="scientific">marine metagenome</name>
    <dbReference type="NCBI Taxonomy" id="408172"/>
    <lineage>
        <taxon>unclassified sequences</taxon>
        <taxon>metagenomes</taxon>
        <taxon>ecological metagenomes</taxon>
    </lineage>
</organism>
<keyword evidence="2" id="KW-0444">Lipid biosynthesis</keyword>
<keyword evidence="11" id="KW-1208">Phospholipid metabolism</keyword>
<evidence type="ECO:0000256" key="11">
    <source>
        <dbReference type="ARBA" id="ARBA00023264"/>
    </source>
</evidence>
<keyword evidence="5" id="KW-0547">Nucleotide-binding</keyword>
<dbReference type="GO" id="GO:0005886">
    <property type="term" value="C:plasma membrane"/>
    <property type="evidence" value="ECO:0007669"/>
    <property type="project" value="TreeGrafter"/>
</dbReference>
<reference evidence="13" key="1">
    <citation type="submission" date="2018-05" db="EMBL/GenBank/DDBJ databases">
        <authorList>
            <person name="Lanie J.A."/>
            <person name="Ng W.-L."/>
            <person name="Kazmierczak K.M."/>
            <person name="Andrzejewski T.M."/>
            <person name="Davidsen T.M."/>
            <person name="Wayne K.J."/>
            <person name="Tettelin H."/>
            <person name="Glass J.I."/>
            <person name="Rusch D."/>
            <person name="Podicherti R."/>
            <person name="Tsui H.-C.T."/>
            <person name="Winkler M.E."/>
        </authorList>
    </citation>
    <scope>NUCLEOTIDE SEQUENCE</scope>
</reference>
<feature type="non-terminal residue" evidence="13">
    <location>
        <position position="1"/>
    </location>
</feature>
<dbReference type="InterPro" id="IPR005218">
    <property type="entry name" value="Diacylglycerol/lipid_kinase"/>
</dbReference>
<evidence type="ECO:0000256" key="10">
    <source>
        <dbReference type="ARBA" id="ARBA00023209"/>
    </source>
</evidence>
<keyword evidence="4" id="KW-0479">Metal-binding</keyword>
<dbReference type="InterPro" id="IPR001206">
    <property type="entry name" value="Diacylglycerol_kinase_cat_dom"/>
</dbReference>
<dbReference type="EMBL" id="UINC01026912">
    <property type="protein sequence ID" value="SVB05227.1"/>
    <property type="molecule type" value="Genomic_DNA"/>
</dbReference>
<comment type="cofactor">
    <cofactor evidence="1">
        <name>Mg(2+)</name>
        <dbReference type="ChEBI" id="CHEBI:18420"/>
    </cofactor>
</comment>
<dbReference type="Gene3D" id="2.60.200.40">
    <property type="match status" value="1"/>
</dbReference>
<evidence type="ECO:0000256" key="9">
    <source>
        <dbReference type="ARBA" id="ARBA00023098"/>
    </source>
</evidence>
<accession>A0A382AW96</accession>
<feature type="domain" description="DAGKc" evidence="12">
    <location>
        <begin position="1"/>
        <end position="48"/>
    </location>
</feature>
<dbReference type="InterPro" id="IPR050187">
    <property type="entry name" value="Lipid_Phosphate_FormReg"/>
</dbReference>
<keyword evidence="6" id="KW-0418">Kinase</keyword>
<evidence type="ECO:0000256" key="8">
    <source>
        <dbReference type="ARBA" id="ARBA00022842"/>
    </source>
</evidence>
<evidence type="ECO:0000256" key="3">
    <source>
        <dbReference type="ARBA" id="ARBA00022679"/>
    </source>
</evidence>
<evidence type="ECO:0000256" key="7">
    <source>
        <dbReference type="ARBA" id="ARBA00022840"/>
    </source>
</evidence>
<dbReference type="PANTHER" id="PTHR12358:SF106">
    <property type="entry name" value="LIPID KINASE YEGS"/>
    <property type="match status" value="1"/>
</dbReference>
<name>A0A382AW96_9ZZZZ</name>
<evidence type="ECO:0000256" key="5">
    <source>
        <dbReference type="ARBA" id="ARBA00022741"/>
    </source>
</evidence>
<dbReference type="InterPro" id="IPR017438">
    <property type="entry name" value="ATP-NAD_kinase_N"/>
</dbReference>
<dbReference type="PANTHER" id="PTHR12358">
    <property type="entry name" value="SPHINGOSINE KINASE"/>
    <property type="match status" value="1"/>
</dbReference>
<evidence type="ECO:0000256" key="4">
    <source>
        <dbReference type="ARBA" id="ARBA00022723"/>
    </source>
</evidence>
<keyword evidence="7" id="KW-0067">ATP-binding</keyword>
<keyword evidence="8" id="KW-0460">Magnesium</keyword>
<keyword evidence="3" id="KW-0808">Transferase</keyword>
<evidence type="ECO:0000256" key="1">
    <source>
        <dbReference type="ARBA" id="ARBA00001946"/>
    </source>
</evidence>
<gene>
    <name evidence="13" type="ORF">METZ01_LOCUS158081</name>
</gene>
<dbReference type="GO" id="GO:0046872">
    <property type="term" value="F:metal ion binding"/>
    <property type="evidence" value="ECO:0007669"/>
    <property type="project" value="UniProtKB-KW"/>
</dbReference>
<protein>
    <recommendedName>
        <fullName evidence="12">DAGKc domain-containing protein</fullName>
    </recommendedName>
</protein>
<proteinExistence type="predicted"/>
<evidence type="ECO:0000256" key="6">
    <source>
        <dbReference type="ARBA" id="ARBA00022777"/>
    </source>
</evidence>
<dbReference type="Gene3D" id="3.40.50.10330">
    <property type="entry name" value="Probable inorganic polyphosphate/atp-NAD kinase, domain 1"/>
    <property type="match status" value="1"/>
</dbReference>
<keyword evidence="10" id="KW-0594">Phospholipid biosynthesis</keyword>
<evidence type="ECO:0000256" key="2">
    <source>
        <dbReference type="ARBA" id="ARBA00022516"/>
    </source>
</evidence>
<sequence length="216" mass="23814">PMAVIPIGTGNDFVRSANLPMKLETSLENILNGKPRKIDLGLYNGERYFVNVVGIGFDAFANIQSRKIKKLKGTAVYVVAIFKTLRQWSSIPMKIALDDHTIDDHSYLTCIANGWSVGGGLSLAPDALLEDGFFDICHVSDISSMKIVWNFPKLMNGKINDMEEVTILRSRKVKVTSEEPLPMHLDGEIIEGENKAFEVEIIPGGFTIWDGGMGLA</sequence>
<evidence type="ECO:0000259" key="12">
    <source>
        <dbReference type="PROSITE" id="PS50146"/>
    </source>
</evidence>
<dbReference type="SUPFAM" id="SSF111331">
    <property type="entry name" value="NAD kinase/diacylglycerol kinase-like"/>
    <property type="match status" value="1"/>
</dbReference>
<keyword evidence="9" id="KW-0443">Lipid metabolism</keyword>
<evidence type="ECO:0000313" key="13">
    <source>
        <dbReference type="EMBL" id="SVB05227.1"/>
    </source>
</evidence>
<dbReference type="Pfam" id="PF19279">
    <property type="entry name" value="YegS_C"/>
    <property type="match status" value="1"/>
</dbReference>